<dbReference type="EMBL" id="AP021874">
    <property type="protein sequence ID" value="BBO69340.1"/>
    <property type="molecule type" value="Genomic_DNA"/>
</dbReference>
<feature type="binding site" description="axial binding residue" evidence="7">
    <location>
        <position position="227"/>
    </location>
    <ligand>
        <name>heme c</name>
        <dbReference type="ChEBI" id="CHEBI:61717"/>
        <label>1</label>
    </ligand>
    <ligandPart>
        <name>Fe</name>
        <dbReference type="ChEBI" id="CHEBI:18248"/>
    </ligandPart>
</feature>
<keyword evidence="2 7" id="KW-0349">Heme</keyword>
<proteinExistence type="predicted"/>
<evidence type="ECO:0000259" key="9">
    <source>
        <dbReference type="Pfam" id="PF02085"/>
    </source>
</evidence>
<keyword evidence="5" id="KW-0249">Electron transport</keyword>
<keyword evidence="4 8" id="KW-0732">Signal</keyword>
<evidence type="ECO:0000256" key="4">
    <source>
        <dbReference type="ARBA" id="ARBA00022729"/>
    </source>
</evidence>
<dbReference type="GO" id="GO:0009055">
    <property type="term" value="F:electron transfer activity"/>
    <property type="evidence" value="ECO:0007669"/>
    <property type="project" value="InterPro"/>
</dbReference>
<feature type="signal peptide" evidence="8">
    <location>
        <begin position="1"/>
        <end position="17"/>
    </location>
</feature>
<dbReference type="CDD" id="cd08168">
    <property type="entry name" value="Cytochrom_C3"/>
    <property type="match status" value="4"/>
</dbReference>
<evidence type="ECO:0000256" key="1">
    <source>
        <dbReference type="ARBA" id="ARBA00022448"/>
    </source>
</evidence>
<dbReference type="InterPro" id="IPR036280">
    <property type="entry name" value="Multihaem_cyt_sf"/>
</dbReference>
<dbReference type="SUPFAM" id="SSF48695">
    <property type="entry name" value="Multiheme cytochromes"/>
    <property type="match status" value="1"/>
</dbReference>
<sequence>MKTGGMLLAMAVIFLLAAGAVNVDSPVDRPIETGADLIIIDAMRSMGPLERPPVAFFHSRHTEALAKISRDCSACHMADEKGRLSPKYQRLADTDRQTVTDTYHVNCIACHRELAGPDRKSGPQTCGGCHQENPAVASTWKDLAFDKSLHYRHVKANDEKCESCHHTYDKQAKRLVYAKGEEGACAYCHKETAVENTPARKEASHFQCIGCHRDNQAKNKKAGPIGCLDCHDADYQMGIEVVKEIPRLKRNQPDAVLVKTGEAPRPDGGWPAAMNPVPFDHRAHETYNDSCKVCHHASLQSCASCHTSAGKKEGDHVKLAQAMHSVTAQASCIGCHQEKQKAPECAGCHAFIGQPVNNRQDPSCKACHMAPLPVGVNPANADETEAFAMVQLAARDVETKIFAADKIPEKVTIGRLSDRFQPAILPHGKIVNALVDKTRNSRLAGYYHSEAGTLCQGCHHHSPPAEKPPACSSCHGETIEGADAFRPGLAGAYHQQCIGCHQNMGIEKPDARDCNACHVEKNKG</sequence>
<feature type="domain" description="Class III cytochrome C" evidence="9">
    <location>
        <begin position="272"/>
        <end position="368"/>
    </location>
</feature>
<dbReference type="Pfam" id="PF02085">
    <property type="entry name" value="Cytochrom_CIII"/>
    <property type="match status" value="4"/>
</dbReference>
<feature type="binding site" description="axial binding residue" evidence="7">
    <location>
        <position position="230"/>
    </location>
    <ligand>
        <name>heme c</name>
        <dbReference type="ChEBI" id="CHEBI:61717"/>
        <label>1</label>
    </ligand>
    <ligandPart>
        <name>Fe</name>
        <dbReference type="ChEBI" id="CHEBI:18248"/>
    </ligandPart>
</feature>
<evidence type="ECO:0000256" key="2">
    <source>
        <dbReference type="ARBA" id="ARBA00022617"/>
    </source>
</evidence>
<feature type="domain" description="Class III cytochrome C" evidence="9">
    <location>
        <begin position="146"/>
        <end position="231"/>
    </location>
</feature>
<dbReference type="Gene3D" id="3.90.10.10">
    <property type="entry name" value="Cytochrome C3"/>
    <property type="match status" value="4"/>
</dbReference>
<evidence type="ECO:0000256" key="8">
    <source>
        <dbReference type="SAM" id="SignalP"/>
    </source>
</evidence>
<dbReference type="PANTHER" id="PTHR35038">
    <property type="entry name" value="DISSIMILATORY SULFITE REDUCTASE SIRA"/>
    <property type="match status" value="1"/>
</dbReference>
<dbReference type="PRINTS" id="PR00609">
    <property type="entry name" value="CYTOCHROMEC3"/>
</dbReference>
<feature type="binding site" description="axial binding residue" evidence="7">
    <location>
        <position position="166"/>
    </location>
    <ligand>
        <name>heme c</name>
        <dbReference type="ChEBI" id="CHEBI:61717"/>
        <label>1</label>
    </ligand>
    <ligandPart>
        <name>Fe</name>
        <dbReference type="ChEBI" id="CHEBI:18248"/>
    </ligandPart>
</feature>
<feature type="chain" id="PRO_5024387543" evidence="8">
    <location>
        <begin position="18"/>
        <end position="524"/>
    </location>
</feature>
<organism evidence="10 11">
    <name type="scientific">Desulfosarcina alkanivorans</name>
    <dbReference type="NCBI Taxonomy" id="571177"/>
    <lineage>
        <taxon>Bacteria</taxon>
        <taxon>Pseudomonadati</taxon>
        <taxon>Thermodesulfobacteriota</taxon>
        <taxon>Desulfobacteria</taxon>
        <taxon>Desulfobacterales</taxon>
        <taxon>Desulfosarcinaceae</taxon>
        <taxon>Desulfosarcina</taxon>
    </lineage>
</organism>
<evidence type="ECO:0000256" key="6">
    <source>
        <dbReference type="ARBA" id="ARBA00023004"/>
    </source>
</evidence>
<dbReference type="AlphaFoldDB" id="A0A5K7YM68"/>
<gene>
    <name evidence="10" type="primary">hmcA</name>
    <name evidence="10" type="ORF">DSCA_32700</name>
</gene>
<dbReference type="Proteomes" id="UP000427906">
    <property type="component" value="Chromosome"/>
</dbReference>
<reference evidence="10 11" key="1">
    <citation type="submission" date="2019-11" db="EMBL/GenBank/DDBJ databases">
        <title>Comparative genomics of hydrocarbon-degrading Desulfosarcina strains.</title>
        <authorList>
            <person name="Watanabe M."/>
            <person name="Kojima H."/>
            <person name="Fukui M."/>
        </authorList>
    </citation>
    <scope>NUCLEOTIDE SEQUENCE [LARGE SCALE GENOMIC DNA]</scope>
    <source>
        <strain evidence="10 11">PL12</strain>
    </source>
</reference>
<dbReference type="InterPro" id="IPR020942">
    <property type="entry name" value="Cyt_c_III_dom"/>
</dbReference>
<feature type="binding site" description="axial binding residue" evidence="7">
    <location>
        <position position="161"/>
    </location>
    <ligand>
        <name>heme c</name>
        <dbReference type="ChEBI" id="CHEBI:61717"/>
        <label>1</label>
    </ligand>
    <ligandPart>
        <name>Fe</name>
        <dbReference type="ChEBI" id="CHEBI:18248"/>
    </ligandPart>
</feature>
<dbReference type="GO" id="GO:0020037">
    <property type="term" value="F:heme binding"/>
    <property type="evidence" value="ECO:0007669"/>
    <property type="project" value="InterPro"/>
</dbReference>
<feature type="binding site" description="axial binding residue" evidence="7">
    <location>
        <position position="208"/>
    </location>
    <ligand>
        <name>heme c</name>
        <dbReference type="ChEBI" id="CHEBI:61717"/>
        <label>1</label>
    </ligand>
    <ligandPart>
        <name>Fe</name>
        <dbReference type="ChEBI" id="CHEBI:18248"/>
    </ligandPart>
</feature>
<evidence type="ECO:0000256" key="7">
    <source>
        <dbReference type="PIRSR" id="PIRSR602322-1"/>
    </source>
</evidence>
<dbReference type="InterPro" id="IPR002322">
    <property type="entry name" value="Cyt_c_III"/>
</dbReference>
<dbReference type="InterPro" id="IPR054813">
    <property type="entry name" value="HmcA"/>
</dbReference>
<evidence type="ECO:0000256" key="5">
    <source>
        <dbReference type="ARBA" id="ARBA00022982"/>
    </source>
</evidence>
<evidence type="ECO:0000256" key="3">
    <source>
        <dbReference type="ARBA" id="ARBA00022723"/>
    </source>
</evidence>
<dbReference type="KEGG" id="dalk:DSCA_32700"/>
<dbReference type="NCBIfam" id="NF045713">
    <property type="entry name" value="CxxCH_16_HmcA"/>
    <property type="match status" value="1"/>
</dbReference>
<feature type="binding site" description="axial binding residue" evidence="7">
    <location>
        <position position="153"/>
    </location>
    <ligand>
        <name>heme c</name>
        <dbReference type="ChEBI" id="CHEBI:61717"/>
        <label>1</label>
    </ligand>
    <ligandPart>
        <name>Fe</name>
        <dbReference type="ChEBI" id="CHEBI:18248"/>
    </ligandPart>
</feature>
<keyword evidence="6 7" id="KW-0408">Iron</keyword>
<evidence type="ECO:0000313" key="11">
    <source>
        <dbReference type="Proteomes" id="UP000427906"/>
    </source>
</evidence>
<feature type="binding site" description="axial binding residue" evidence="7">
    <location>
        <position position="165"/>
    </location>
    <ligand>
        <name>heme c</name>
        <dbReference type="ChEBI" id="CHEBI:61717"/>
        <label>1</label>
    </ligand>
    <ligandPart>
        <name>Fe</name>
        <dbReference type="ChEBI" id="CHEBI:18248"/>
    </ligandPart>
</feature>
<feature type="binding site" description="axial binding residue" evidence="7">
    <location>
        <position position="212"/>
    </location>
    <ligand>
        <name>heme c</name>
        <dbReference type="ChEBI" id="CHEBI:61717"/>
        <label>1</label>
    </ligand>
    <ligandPart>
        <name>Fe</name>
        <dbReference type="ChEBI" id="CHEBI:18248"/>
    </ligandPart>
</feature>
<dbReference type="InterPro" id="IPR051829">
    <property type="entry name" value="Multiheme_Cytochr_ET"/>
</dbReference>
<feature type="binding site" description="axial binding residue" evidence="7">
    <location>
        <position position="211"/>
    </location>
    <ligand>
        <name>heme c</name>
        <dbReference type="ChEBI" id="CHEBI:61717"/>
        <label>1</label>
    </ligand>
    <ligandPart>
        <name>Fe</name>
        <dbReference type="ChEBI" id="CHEBI:18248"/>
    </ligandPart>
</feature>
<feature type="domain" description="Class III cytochrome C" evidence="9">
    <location>
        <begin position="49"/>
        <end position="130"/>
    </location>
</feature>
<comment type="cofactor">
    <cofactor evidence="7">
        <name>heme c</name>
        <dbReference type="ChEBI" id="CHEBI:61717"/>
    </cofactor>
    <text evidence="7">Binds 4 heme c groups covalently per monomer.</text>
</comment>
<keyword evidence="3 7" id="KW-0479">Metal-binding</keyword>
<feature type="domain" description="Class III cytochrome C" evidence="9">
    <location>
        <begin position="448"/>
        <end position="518"/>
    </location>
</feature>
<feature type="binding site" description="axial binding residue" evidence="7">
    <location>
        <position position="231"/>
    </location>
    <ligand>
        <name>heme c</name>
        <dbReference type="ChEBI" id="CHEBI:61717"/>
        <label>1</label>
    </ligand>
    <ligandPart>
        <name>Fe</name>
        <dbReference type="ChEBI" id="CHEBI:18248"/>
    </ligandPart>
</feature>
<accession>A0A5K7YM68</accession>
<keyword evidence="1" id="KW-0813">Transport</keyword>
<name>A0A5K7YM68_9BACT</name>
<keyword evidence="11" id="KW-1185">Reference proteome</keyword>
<evidence type="ECO:0000313" key="10">
    <source>
        <dbReference type="EMBL" id="BBO69340.1"/>
    </source>
</evidence>
<feature type="binding site" description="axial binding residue" evidence="7">
    <location>
        <position position="164"/>
    </location>
    <ligand>
        <name>heme c</name>
        <dbReference type="ChEBI" id="CHEBI:61717"/>
        <label>1</label>
    </ligand>
    <ligandPart>
        <name>Fe</name>
        <dbReference type="ChEBI" id="CHEBI:18248"/>
    </ligandPart>
</feature>
<protein>
    <submittedName>
        <fullName evidence="10">High-molecular-weight cytochrome c</fullName>
    </submittedName>
</protein>
<dbReference type="GO" id="GO:0046872">
    <property type="term" value="F:metal ion binding"/>
    <property type="evidence" value="ECO:0007669"/>
    <property type="project" value="UniProtKB-KW"/>
</dbReference>